<dbReference type="RefSeq" id="XP_009020207.1">
    <property type="nucleotide sequence ID" value="XM_009021959.1"/>
</dbReference>
<dbReference type="Proteomes" id="UP000015101">
    <property type="component" value="Unassembled WGS sequence"/>
</dbReference>
<reference evidence="6" key="3">
    <citation type="submission" date="2015-06" db="UniProtKB">
        <authorList>
            <consortium name="EnsemblMetazoa"/>
        </authorList>
    </citation>
    <scope>IDENTIFICATION</scope>
</reference>
<dbReference type="OrthoDB" id="413460at2759"/>
<dbReference type="GO" id="GO:0006281">
    <property type="term" value="P:DNA repair"/>
    <property type="evidence" value="ECO:0000318"/>
    <property type="project" value="GO_Central"/>
</dbReference>
<evidence type="ECO:0000259" key="3">
    <source>
        <dbReference type="PROSITE" id="PS51192"/>
    </source>
</evidence>
<accession>T1G4G6</accession>
<evidence type="ECO:0000313" key="5">
    <source>
        <dbReference type="EMBL" id="ESO01553.1"/>
    </source>
</evidence>
<reference evidence="7" key="1">
    <citation type="submission" date="2012-12" db="EMBL/GenBank/DDBJ databases">
        <authorList>
            <person name="Hellsten U."/>
            <person name="Grimwood J."/>
            <person name="Chapman J.A."/>
            <person name="Shapiro H."/>
            <person name="Aerts A."/>
            <person name="Otillar R.P."/>
            <person name="Terry A.Y."/>
            <person name="Boore J.L."/>
            <person name="Simakov O."/>
            <person name="Marletaz F."/>
            <person name="Cho S.-J."/>
            <person name="Edsinger-Gonzales E."/>
            <person name="Havlak P."/>
            <person name="Kuo D.-H."/>
            <person name="Larsson T."/>
            <person name="Lv J."/>
            <person name="Arendt D."/>
            <person name="Savage R."/>
            <person name="Osoegawa K."/>
            <person name="de Jong P."/>
            <person name="Lindberg D.R."/>
            <person name="Seaver E.C."/>
            <person name="Weisblat D.A."/>
            <person name="Putnam N.H."/>
            <person name="Grigoriev I.V."/>
            <person name="Rokhsar D.S."/>
        </authorList>
    </citation>
    <scope>NUCLEOTIDE SEQUENCE</scope>
</reference>
<dbReference type="GO" id="GO:0016787">
    <property type="term" value="F:hydrolase activity"/>
    <property type="evidence" value="ECO:0007669"/>
    <property type="project" value="UniProtKB-KW"/>
</dbReference>
<sequence length="529" mass="60426">MLHIGNGFYINKDIAQKLYDYQRDGVSFLFKLFKEDRGGGILGDDMGLGKTVQVASFLSGMFDSERIRTVLIVLPPVLITNWEEELHKWCPGIDVYKYHQCTQREKVRLLTRVQCNGGVCLTTYNTIMNSYEELSKTHSGKPFTWDYCILDEGHKIKNAYAKTAKAVHGIMSKHRVLLTGTPIMNNLKELWSQFDWTHQGQLLGTLKTFGDLYEGPIIRARQKDASAQEKIYGELMSNELNQLINPFLLRRLKSQVVRKEGSNAPQLVLMPKMTRKNDFICWLRISEEQMKIYKAFLSSEEVKLLLQTTRSPLVALTTLKKICDHPRLFSNKKCNMLGVSEGSEGLVGLNNDEDADETFNVSTIPDSILLNECGKMEFLVQLLQRLKQEGHRCLVFSLSRRILDIIQKIVTNLGHKVCRLDGTIKLMAERQQIINKFQNNPGKYDIFLLTTKVAGVGLTLTAADRVIIYDPSWNPATDSQAVDRAYRIGQTKNVVIYRSVVMMMMVMTMVMVMMMIRDAIDVYESDDDM</sequence>
<evidence type="ECO:0000313" key="6">
    <source>
        <dbReference type="EnsemblMetazoa" id="HelroP81620"/>
    </source>
</evidence>
<dbReference type="PROSITE" id="PS51194">
    <property type="entry name" value="HELICASE_CTER"/>
    <property type="match status" value="1"/>
</dbReference>
<keyword evidence="1" id="KW-0378">Hydrolase</keyword>
<dbReference type="EMBL" id="KB096743">
    <property type="protein sequence ID" value="ESO01553.1"/>
    <property type="molecule type" value="Genomic_DNA"/>
</dbReference>
<reference evidence="5 7" key="2">
    <citation type="journal article" date="2013" name="Nature">
        <title>Insights into bilaterian evolution from three spiralian genomes.</title>
        <authorList>
            <person name="Simakov O."/>
            <person name="Marletaz F."/>
            <person name="Cho S.J."/>
            <person name="Edsinger-Gonzales E."/>
            <person name="Havlak P."/>
            <person name="Hellsten U."/>
            <person name="Kuo D.H."/>
            <person name="Larsson T."/>
            <person name="Lv J."/>
            <person name="Arendt D."/>
            <person name="Savage R."/>
            <person name="Osoegawa K."/>
            <person name="de Jong P."/>
            <person name="Grimwood J."/>
            <person name="Chapman J.A."/>
            <person name="Shapiro H."/>
            <person name="Aerts A."/>
            <person name="Otillar R.P."/>
            <person name="Terry A.Y."/>
            <person name="Boore J.L."/>
            <person name="Grigoriev I.V."/>
            <person name="Lindberg D.R."/>
            <person name="Seaver E.C."/>
            <person name="Weisblat D.A."/>
            <person name="Putnam N.H."/>
            <person name="Rokhsar D.S."/>
        </authorList>
    </citation>
    <scope>NUCLEOTIDE SEQUENCE</scope>
</reference>
<feature type="domain" description="Helicase C-terminal" evidence="4">
    <location>
        <begin position="378"/>
        <end position="529"/>
    </location>
</feature>
<dbReference type="InterPro" id="IPR014001">
    <property type="entry name" value="Helicase_ATP-bd"/>
</dbReference>
<evidence type="ECO:0000313" key="7">
    <source>
        <dbReference type="Proteomes" id="UP000015101"/>
    </source>
</evidence>
<evidence type="ECO:0000259" key="4">
    <source>
        <dbReference type="PROSITE" id="PS51194"/>
    </source>
</evidence>
<keyword evidence="7" id="KW-1185">Reference proteome</keyword>
<dbReference type="CTD" id="20215964"/>
<protein>
    <recommendedName>
        <fullName evidence="8">Helicase ATP-binding domain-containing protein</fullName>
    </recommendedName>
</protein>
<dbReference type="Pfam" id="PF00176">
    <property type="entry name" value="SNF2-rel_dom"/>
    <property type="match status" value="1"/>
</dbReference>
<feature type="domain" description="Helicase ATP-binding" evidence="3">
    <location>
        <begin position="31"/>
        <end position="200"/>
    </location>
</feature>
<proteinExistence type="predicted"/>
<evidence type="ECO:0000256" key="2">
    <source>
        <dbReference type="SAM" id="Phobius"/>
    </source>
</evidence>
<dbReference type="AlphaFoldDB" id="T1G4G6"/>
<dbReference type="InterPro" id="IPR049730">
    <property type="entry name" value="SNF2/RAD54-like_C"/>
</dbReference>
<dbReference type="SUPFAM" id="SSF52540">
    <property type="entry name" value="P-loop containing nucleoside triphosphate hydrolases"/>
    <property type="match status" value="2"/>
</dbReference>
<evidence type="ECO:0000256" key="1">
    <source>
        <dbReference type="ARBA" id="ARBA00022801"/>
    </source>
</evidence>
<keyword evidence="2" id="KW-1133">Transmembrane helix</keyword>
<dbReference type="InterPro" id="IPR000330">
    <property type="entry name" value="SNF2_N"/>
</dbReference>
<dbReference type="GeneID" id="20215964"/>
<dbReference type="InParanoid" id="T1G4G6"/>
<dbReference type="STRING" id="6412.T1G4G6"/>
<dbReference type="InterPro" id="IPR001650">
    <property type="entry name" value="Helicase_C-like"/>
</dbReference>
<dbReference type="PANTHER" id="PTHR45629:SF7">
    <property type="entry name" value="DNA EXCISION REPAIR PROTEIN ERCC-6-RELATED"/>
    <property type="match status" value="1"/>
</dbReference>
<keyword evidence="2" id="KW-0812">Transmembrane</keyword>
<dbReference type="OMA" id="HWIRELT"/>
<name>T1G4G6_HELRO</name>
<dbReference type="PANTHER" id="PTHR45629">
    <property type="entry name" value="SNF2/RAD54 FAMILY MEMBER"/>
    <property type="match status" value="1"/>
</dbReference>
<dbReference type="eggNOG" id="KOG0387">
    <property type="taxonomic scope" value="Eukaryota"/>
</dbReference>
<dbReference type="KEGG" id="hro:HELRODRAFT_81620"/>
<keyword evidence="2" id="KW-0472">Membrane</keyword>
<feature type="transmembrane region" description="Helical" evidence="2">
    <location>
        <begin position="495"/>
        <end position="516"/>
    </location>
</feature>
<dbReference type="InterPro" id="IPR050496">
    <property type="entry name" value="SNF2_RAD54_helicase_repair"/>
</dbReference>
<dbReference type="PROSITE" id="PS51192">
    <property type="entry name" value="HELICASE_ATP_BIND_1"/>
    <property type="match status" value="1"/>
</dbReference>
<dbReference type="Gene3D" id="3.40.50.10810">
    <property type="entry name" value="Tandem AAA-ATPase domain"/>
    <property type="match status" value="1"/>
</dbReference>
<evidence type="ECO:0008006" key="8">
    <source>
        <dbReference type="Google" id="ProtNLM"/>
    </source>
</evidence>
<dbReference type="Pfam" id="PF00271">
    <property type="entry name" value="Helicase_C"/>
    <property type="match status" value="1"/>
</dbReference>
<dbReference type="InterPro" id="IPR027417">
    <property type="entry name" value="P-loop_NTPase"/>
</dbReference>
<dbReference type="SMART" id="SM00490">
    <property type="entry name" value="HELICc"/>
    <property type="match status" value="1"/>
</dbReference>
<dbReference type="GO" id="GO:0015616">
    <property type="term" value="F:DNA translocase activity"/>
    <property type="evidence" value="ECO:0000318"/>
    <property type="project" value="GO_Central"/>
</dbReference>
<dbReference type="SMART" id="SM00487">
    <property type="entry name" value="DEXDc"/>
    <property type="match status" value="1"/>
</dbReference>
<dbReference type="EnsemblMetazoa" id="HelroT81620">
    <property type="protein sequence ID" value="HelroP81620"/>
    <property type="gene ID" value="HelroG81620"/>
</dbReference>
<dbReference type="FunFam" id="3.40.50.10810:FF:000042">
    <property type="entry name" value="SNF2 family helicase-like protein"/>
    <property type="match status" value="1"/>
</dbReference>
<dbReference type="EMBL" id="AMQM01004932">
    <property type="status" value="NOT_ANNOTATED_CDS"/>
    <property type="molecule type" value="Genomic_DNA"/>
</dbReference>
<dbReference type="CDD" id="cd18793">
    <property type="entry name" value="SF2_C_SNF"/>
    <property type="match status" value="1"/>
</dbReference>
<organism evidence="6 7">
    <name type="scientific">Helobdella robusta</name>
    <name type="common">Californian leech</name>
    <dbReference type="NCBI Taxonomy" id="6412"/>
    <lineage>
        <taxon>Eukaryota</taxon>
        <taxon>Metazoa</taxon>
        <taxon>Spiralia</taxon>
        <taxon>Lophotrochozoa</taxon>
        <taxon>Annelida</taxon>
        <taxon>Clitellata</taxon>
        <taxon>Hirudinea</taxon>
        <taxon>Rhynchobdellida</taxon>
        <taxon>Glossiphoniidae</taxon>
        <taxon>Helobdella</taxon>
    </lineage>
</organism>
<dbReference type="HOGENOM" id="CLU_000315_17_8_1"/>
<dbReference type="GO" id="GO:0005524">
    <property type="term" value="F:ATP binding"/>
    <property type="evidence" value="ECO:0007669"/>
    <property type="project" value="InterPro"/>
</dbReference>
<dbReference type="InterPro" id="IPR038718">
    <property type="entry name" value="SNF2-like_sf"/>
</dbReference>
<gene>
    <name evidence="6" type="primary">20215964</name>
    <name evidence="5" type="ORF">HELRODRAFT_81620</name>
</gene>
<dbReference type="Gene3D" id="3.40.50.300">
    <property type="entry name" value="P-loop containing nucleotide triphosphate hydrolases"/>
    <property type="match status" value="1"/>
</dbReference>